<dbReference type="Pfam" id="PF12395">
    <property type="entry name" value="DUF3658"/>
    <property type="match status" value="1"/>
</dbReference>
<dbReference type="InterPro" id="IPR022123">
    <property type="entry name" value="DUF3658"/>
</dbReference>
<proteinExistence type="predicted"/>
<organism evidence="3 4">
    <name type="scientific">Lysinibacillus sphaericus</name>
    <name type="common">Bacillus sphaericus</name>
    <dbReference type="NCBI Taxonomy" id="1421"/>
    <lineage>
        <taxon>Bacteria</taxon>
        <taxon>Bacillati</taxon>
        <taxon>Bacillota</taxon>
        <taxon>Bacilli</taxon>
        <taxon>Bacillales</taxon>
        <taxon>Bacillaceae</taxon>
        <taxon>Lysinibacillus</taxon>
    </lineage>
</organism>
<dbReference type="GeneID" id="48276123"/>
<feature type="domain" description="DUF1835" evidence="1">
    <location>
        <begin position="72"/>
        <end position="194"/>
    </location>
</feature>
<comment type="caution">
    <text evidence="3">The sequence shown here is derived from an EMBL/GenBank/DDBJ whole genome shotgun (WGS) entry which is preliminary data.</text>
</comment>
<accession>A0AAJ4ZXM8</accession>
<dbReference type="AlphaFoldDB" id="A0AAJ4ZXM8"/>
<evidence type="ECO:0000259" key="2">
    <source>
        <dbReference type="Pfam" id="PF12395"/>
    </source>
</evidence>
<reference evidence="3 4" key="1">
    <citation type="submission" date="2018-06" db="EMBL/GenBank/DDBJ databases">
        <authorList>
            <consortium name="Pathogen Informatics"/>
            <person name="Doyle S."/>
        </authorList>
    </citation>
    <scope>NUCLEOTIDE SEQUENCE [LARGE SCALE GENOMIC DNA]</scope>
    <source>
        <strain evidence="3 4">NCTC10338</strain>
    </source>
</reference>
<dbReference type="InterPro" id="IPR014973">
    <property type="entry name" value="DUF1835"/>
</dbReference>
<dbReference type="Pfam" id="PF08874">
    <property type="entry name" value="DUF1835"/>
    <property type="match status" value="1"/>
</dbReference>
<sequence length="353" mass="41132">MIVTRKMNGGEDLNGMLEDVNRLKERINQLSEAEAKSMLFISLLNGKSREDMQQILLHMTEDKEQMDKAQTIHIVFGDSPAGSLKAAFRTSEYQKTEDIIVWPDNLSIGPVKDIHQASGIEARLGWFNKRYNMDEAERNHYRQCMQTAIEKINNILPHQKIVIWTCQNAHEQTGLRLVLAMLEGKVNAVRVIDTYKAFHEKEMHPQIADYPRTSGELNEENLLYFYEQFAMDELKNDAREALMKEGKSLLVDKVHLLRTWTCDGLLHSLHENRDDDFIIECAKRMYQEEGTVTFKKAARLIGEVYGHMQQFTGDEWIEYRLRTLIKQGVFSYQGDLKAMRFYEVKLQDEFLTN</sequence>
<evidence type="ECO:0000259" key="1">
    <source>
        <dbReference type="Pfam" id="PF08874"/>
    </source>
</evidence>
<dbReference type="EMBL" id="UFSZ01000001">
    <property type="protein sequence ID" value="SUV18056.1"/>
    <property type="molecule type" value="Genomic_DNA"/>
</dbReference>
<gene>
    <name evidence="3" type="ORF">NCTC10338_03172</name>
</gene>
<name>A0AAJ4ZXM8_LYSSH</name>
<evidence type="ECO:0000313" key="4">
    <source>
        <dbReference type="Proteomes" id="UP000255295"/>
    </source>
</evidence>
<protein>
    <submittedName>
        <fullName evidence="3">Domain of uncharacterized function (DUF1835)</fullName>
    </submittedName>
</protein>
<dbReference type="Proteomes" id="UP000255295">
    <property type="component" value="Unassembled WGS sequence"/>
</dbReference>
<feature type="domain" description="DUF3658" evidence="2">
    <location>
        <begin position="236"/>
        <end position="343"/>
    </location>
</feature>
<dbReference type="RefSeq" id="WP_233433836.1">
    <property type="nucleotide sequence ID" value="NZ_BJNS01000003.1"/>
</dbReference>
<evidence type="ECO:0000313" key="3">
    <source>
        <dbReference type="EMBL" id="SUV18056.1"/>
    </source>
</evidence>